<keyword evidence="1" id="KW-1133">Transmembrane helix</keyword>
<evidence type="ECO:0000256" key="1">
    <source>
        <dbReference type="SAM" id="Phobius"/>
    </source>
</evidence>
<accession>A0AAD9LYG9</accession>
<feature type="signal peptide" evidence="2">
    <location>
        <begin position="1"/>
        <end position="32"/>
    </location>
</feature>
<keyword evidence="1" id="KW-0472">Membrane</keyword>
<feature type="chain" id="PRO_5042038891" description="Integral membrane protein" evidence="2">
    <location>
        <begin position="33"/>
        <end position="114"/>
    </location>
</feature>
<feature type="transmembrane region" description="Helical" evidence="1">
    <location>
        <begin position="85"/>
        <end position="108"/>
    </location>
</feature>
<keyword evidence="4" id="KW-1185">Reference proteome</keyword>
<protein>
    <recommendedName>
        <fullName evidence="5">Integral membrane protein</fullName>
    </recommendedName>
</protein>
<sequence length="114" mass="12378">MSLLSRNVIGNCMSGFWLCYLGVCVLNGGAHATKAKINGRASLKFGYGHRGSGSHQQNVTRAKATKEMYAADRWLDVTQFRNVSLFFFFACTAVSALINLVIACMSGFSNLDTA</sequence>
<comment type="caution">
    <text evidence="3">The sequence shown here is derived from an EMBL/GenBank/DDBJ whole genome shotgun (WGS) entry which is preliminary data.</text>
</comment>
<dbReference type="EMBL" id="MU843028">
    <property type="protein sequence ID" value="KAK2022738.1"/>
    <property type="molecule type" value="Genomic_DNA"/>
</dbReference>
<keyword evidence="2" id="KW-0732">Signal</keyword>
<evidence type="ECO:0000313" key="3">
    <source>
        <dbReference type="EMBL" id="KAK2022738.1"/>
    </source>
</evidence>
<keyword evidence="1" id="KW-0812">Transmembrane</keyword>
<dbReference type="Proteomes" id="UP001232148">
    <property type="component" value="Unassembled WGS sequence"/>
</dbReference>
<name>A0AAD9LYG9_9PEZI</name>
<proteinExistence type="predicted"/>
<evidence type="ECO:0000256" key="2">
    <source>
        <dbReference type="SAM" id="SignalP"/>
    </source>
</evidence>
<dbReference type="AlphaFoldDB" id="A0AAD9LYG9"/>
<organism evidence="3 4">
    <name type="scientific">Colletotrichum zoysiae</name>
    <dbReference type="NCBI Taxonomy" id="1216348"/>
    <lineage>
        <taxon>Eukaryota</taxon>
        <taxon>Fungi</taxon>
        <taxon>Dikarya</taxon>
        <taxon>Ascomycota</taxon>
        <taxon>Pezizomycotina</taxon>
        <taxon>Sordariomycetes</taxon>
        <taxon>Hypocreomycetidae</taxon>
        <taxon>Glomerellales</taxon>
        <taxon>Glomerellaceae</taxon>
        <taxon>Colletotrichum</taxon>
        <taxon>Colletotrichum graminicola species complex</taxon>
    </lineage>
</organism>
<reference evidence="3" key="1">
    <citation type="submission" date="2021-06" db="EMBL/GenBank/DDBJ databases">
        <title>Comparative genomics, transcriptomics and evolutionary studies reveal genomic signatures of adaptation to plant cell wall in hemibiotrophic fungi.</title>
        <authorList>
            <consortium name="DOE Joint Genome Institute"/>
            <person name="Baroncelli R."/>
            <person name="Diaz J.F."/>
            <person name="Benocci T."/>
            <person name="Peng M."/>
            <person name="Battaglia E."/>
            <person name="Haridas S."/>
            <person name="Andreopoulos W."/>
            <person name="Labutti K."/>
            <person name="Pangilinan J."/>
            <person name="Floch G.L."/>
            <person name="Makela M.R."/>
            <person name="Henrissat B."/>
            <person name="Grigoriev I.V."/>
            <person name="Crouch J.A."/>
            <person name="De Vries R.P."/>
            <person name="Sukno S.A."/>
            <person name="Thon M.R."/>
        </authorList>
    </citation>
    <scope>NUCLEOTIDE SEQUENCE</scope>
    <source>
        <strain evidence="3">MAFF235873</strain>
    </source>
</reference>
<gene>
    <name evidence="3" type="ORF">LX32DRAFT_184135</name>
</gene>
<evidence type="ECO:0008006" key="5">
    <source>
        <dbReference type="Google" id="ProtNLM"/>
    </source>
</evidence>
<evidence type="ECO:0000313" key="4">
    <source>
        <dbReference type="Proteomes" id="UP001232148"/>
    </source>
</evidence>